<dbReference type="Proteomes" id="UP000194127">
    <property type="component" value="Unassembled WGS sequence"/>
</dbReference>
<dbReference type="RefSeq" id="XP_024339726.1">
    <property type="nucleotide sequence ID" value="XM_024480759.1"/>
</dbReference>
<name>A0A1X6N390_9APHY</name>
<dbReference type="EMBL" id="KZ110596">
    <property type="protein sequence ID" value="OSX62932.1"/>
    <property type="molecule type" value="Genomic_DNA"/>
</dbReference>
<dbReference type="GeneID" id="36325709"/>
<dbReference type="AlphaFoldDB" id="A0A1X6N390"/>
<protein>
    <submittedName>
        <fullName evidence="1">Uncharacterized protein</fullName>
    </submittedName>
</protein>
<evidence type="ECO:0000313" key="2">
    <source>
        <dbReference type="Proteomes" id="UP000194127"/>
    </source>
</evidence>
<keyword evidence="2" id="KW-1185">Reference proteome</keyword>
<proteinExistence type="predicted"/>
<gene>
    <name evidence="1" type="ORF">POSPLADRAFT_1056296</name>
</gene>
<sequence length="53" mass="6047">MLTLSDYVECCDDIPSAFLAATHPDKYPRACLDDDTYIPNRPSEWPTTPTRRS</sequence>
<accession>A0A1X6N390</accession>
<evidence type="ECO:0000313" key="1">
    <source>
        <dbReference type="EMBL" id="OSX62932.1"/>
    </source>
</evidence>
<reference evidence="1 2" key="1">
    <citation type="submission" date="2017-04" db="EMBL/GenBank/DDBJ databases">
        <title>Genome Sequence of the Model Brown-Rot Fungus Postia placenta SB12.</title>
        <authorList>
            <consortium name="DOE Joint Genome Institute"/>
            <person name="Gaskell J."/>
            <person name="Kersten P."/>
            <person name="Larrondo L.F."/>
            <person name="Canessa P."/>
            <person name="Martinez D."/>
            <person name="Hibbett D."/>
            <person name="Schmoll M."/>
            <person name="Kubicek C.P."/>
            <person name="Martinez A.T."/>
            <person name="Yadav J."/>
            <person name="Master E."/>
            <person name="Magnuson J.K."/>
            <person name="James T."/>
            <person name="Yaver D."/>
            <person name="Berka R."/>
            <person name="Labutti K."/>
            <person name="Lipzen A."/>
            <person name="Aerts A."/>
            <person name="Barry K."/>
            <person name="Henrissat B."/>
            <person name="Blanchette R."/>
            <person name="Grigoriev I."/>
            <person name="Cullen D."/>
        </authorList>
    </citation>
    <scope>NUCLEOTIDE SEQUENCE [LARGE SCALE GENOMIC DNA]</scope>
    <source>
        <strain evidence="1 2">MAD-698-R-SB12</strain>
    </source>
</reference>
<organism evidence="1 2">
    <name type="scientific">Postia placenta MAD-698-R-SB12</name>
    <dbReference type="NCBI Taxonomy" id="670580"/>
    <lineage>
        <taxon>Eukaryota</taxon>
        <taxon>Fungi</taxon>
        <taxon>Dikarya</taxon>
        <taxon>Basidiomycota</taxon>
        <taxon>Agaricomycotina</taxon>
        <taxon>Agaricomycetes</taxon>
        <taxon>Polyporales</taxon>
        <taxon>Adustoporiaceae</taxon>
        <taxon>Rhodonia</taxon>
    </lineage>
</organism>